<protein>
    <submittedName>
        <fullName evidence="2">Uncharacterized protein</fullName>
    </submittedName>
</protein>
<dbReference type="AlphaFoldDB" id="A0A0K1EPT5"/>
<dbReference type="KEGG" id="ccro:CMC5_071680"/>
<accession>A0A0K1EPT5</accession>
<evidence type="ECO:0000313" key="2">
    <source>
        <dbReference type="EMBL" id="AKT42940.1"/>
    </source>
</evidence>
<sequence>MLDKLSPDPLAAKTEAQKTAAEGYVQLAELEKQRSAEAQVAANGTKGRLITEHKGPNTDPTPGADYKGKSPDDLKKAFGETHAHSIRQWEAGQGVVGPTGSEGNWFYGGFNKPSNSAYELNQKFGYQHDMQATDAELQAKTPEEKKAYASANRDSAIEGFWVLKRTGDLNKAMKRTKEIFDKAGFPVRESY</sequence>
<gene>
    <name evidence="2" type="ORF">CMC5_071680</name>
</gene>
<evidence type="ECO:0000256" key="1">
    <source>
        <dbReference type="SAM" id="MobiDB-lite"/>
    </source>
</evidence>
<organism evidence="2 3">
    <name type="scientific">Chondromyces crocatus</name>
    <dbReference type="NCBI Taxonomy" id="52"/>
    <lineage>
        <taxon>Bacteria</taxon>
        <taxon>Pseudomonadati</taxon>
        <taxon>Myxococcota</taxon>
        <taxon>Polyangia</taxon>
        <taxon>Polyangiales</taxon>
        <taxon>Polyangiaceae</taxon>
        <taxon>Chondromyces</taxon>
    </lineage>
</organism>
<proteinExistence type="predicted"/>
<name>A0A0K1EPT5_CHOCO</name>
<dbReference type="STRING" id="52.CMC5_071680"/>
<dbReference type="EMBL" id="CP012159">
    <property type="protein sequence ID" value="AKT42940.1"/>
    <property type="molecule type" value="Genomic_DNA"/>
</dbReference>
<reference evidence="2 3" key="1">
    <citation type="submission" date="2015-07" db="EMBL/GenBank/DDBJ databases">
        <title>Genome analysis of myxobacterium Chondromyces crocatus Cm c5 reveals a high potential for natural compound synthesis and the genetic basis for the loss of fruiting body formation.</title>
        <authorList>
            <person name="Zaburannyi N."/>
            <person name="Bunk B."/>
            <person name="Maier J."/>
            <person name="Overmann J."/>
            <person name="Mueller R."/>
        </authorList>
    </citation>
    <scope>NUCLEOTIDE SEQUENCE [LARGE SCALE GENOMIC DNA]</scope>
    <source>
        <strain evidence="2 3">Cm c5</strain>
    </source>
</reference>
<dbReference type="RefSeq" id="WP_050434491.1">
    <property type="nucleotide sequence ID" value="NZ_CP012159.1"/>
</dbReference>
<evidence type="ECO:0000313" key="3">
    <source>
        <dbReference type="Proteomes" id="UP000067626"/>
    </source>
</evidence>
<feature type="compositionally biased region" description="Basic and acidic residues" evidence="1">
    <location>
        <begin position="66"/>
        <end position="76"/>
    </location>
</feature>
<feature type="region of interest" description="Disordered" evidence="1">
    <location>
        <begin position="33"/>
        <end position="76"/>
    </location>
</feature>
<keyword evidence="3" id="KW-1185">Reference proteome</keyword>
<dbReference type="Proteomes" id="UP000067626">
    <property type="component" value="Chromosome"/>
</dbReference>